<dbReference type="InterPro" id="IPR046341">
    <property type="entry name" value="SET_dom_sf"/>
</dbReference>
<evidence type="ECO:0000256" key="1">
    <source>
        <dbReference type="ARBA" id="ARBA00022723"/>
    </source>
</evidence>
<dbReference type="InterPro" id="IPR001214">
    <property type="entry name" value="SET_dom"/>
</dbReference>
<evidence type="ECO:0000259" key="6">
    <source>
        <dbReference type="PROSITE" id="PS50865"/>
    </source>
</evidence>
<dbReference type="PROSITE" id="PS50280">
    <property type="entry name" value="SET"/>
    <property type="match status" value="1"/>
</dbReference>
<keyword evidence="3" id="KW-0862">Zinc</keyword>
<proteinExistence type="predicted"/>
<dbReference type="AlphaFoldDB" id="A0A6G1K5X1"/>
<accession>A0A6G1K5X1</accession>
<dbReference type="Pfam" id="PF01753">
    <property type="entry name" value="zf-MYND"/>
    <property type="match status" value="1"/>
</dbReference>
<dbReference type="Proteomes" id="UP000799428">
    <property type="component" value="Unassembled WGS sequence"/>
</dbReference>
<evidence type="ECO:0000256" key="4">
    <source>
        <dbReference type="PROSITE-ProRule" id="PRU00134"/>
    </source>
</evidence>
<dbReference type="GO" id="GO:0008270">
    <property type="term" value="F:zinc ion binding"/>
    <property type="evidence" value="ECO:0007669"/>
    <property type="project" value="UniProtKB-KW"/>
</dbReference>
<gene>
    <name evidence="7" type="ORF">K504DRAFT_535517</name>
</gene>
<dbReference type="Gene3D" id="1.10.220.160">
    <property type="match status" value="1"/>
</dbReference>
<dbReference type="Gene3D" id="2.170.270.10">
    <property type="entry name" value="SET domain"/>
    <property type="match status" value="1"/>
</dbReference>
<keyword evidence="8" id="KW-1185">Reference proteome</keyword>
<feature type="domain" description="SET" evidence="5">
    <location>
        <begin position="13"/>
        <end position="268"/>
    </location>
</feature>
<dbReference type="PROSITE" id="PS50865">
    <property type="entry name" value="ZF_MYND_2"/>
    <property type="match status" value="1"/>
</dbReference>
<dbReference type="GO" id="GO:0005634">
    <property type="term" value="C:nucleus"/>
    <property type="evidence" value="ECO:0007669"/>
    <property type="project" value="TreeGrafter"/>
</dbReference>
<keyword evidence="1" id="KW-0479">Metal-binding</keyword>
<dbReference type="PANTHER" id="PTHR12197">
    <property type="entry name" value="HISTONE-LYSINE N-METHYLTRANSFERASE SMYD"/>
    <property type="match status" value="1"/>
</dbReference>
<dbReference type="CDD" id="cd20071">
    <property type="entry name" value="SET_SMYD"/>
    <property type="match status" value="1"/>
</dbReference>
<protein>
    <submittedName>
        <fullName evidence="7">SET domain-containing protein</fullName>
    </submittedName>
</protein>
<organism evidence="7 8">
    <name type="scientific">Pleomassaria siparia CBS 279.74</name>
    <dbReference type="NCBI Taxonomy" id="1314801"/>
    <lineage>
        <taxon>Eukaryota</taxon>
        <taxon>Fungi</taxon>
        <taxon>Dikarya</taxon>
        <taxon>Ascomycota</taxon>
        <taxon>Pezizomycotina</taxon>
        <taxon>Dothideomycetes</taxon>
        <taxon>Pleosporomycetidae</taxon>
        <taxon>Pleosporales</taxon>
        <taxon>Pleomassariaceae</taxon>
        <taxon>Pleomassaria</taxon>
    </lineage>
</organism>
<keyword evidence="2 4" id="KW-0863">Zinc-finger</keyword>
<dbReference type="SMART" id="SM00317">
    <property type="entry name" value="SET"/>
    <property type="match status" value="1"/>
</dbReference>
<reference evidence="7" key="1">
    <citation type="journal article" date="2020" name="Stud. Mycol.">
        <title>101 Dothideomycetes genomes: a test case for predicting lifestyles and emergence of pathogens.</title>
        <authorList>
            <person name="Haridas S."/>
            <person name="Albert R."/>
            <person name="Binder M."/>
            <person name="Bloem J."/>
            <person name="Labutti K."/>
            <person name="Salamov A."/>
            <person name="Andreopoulos B."/>
            <person name="Baker S."/>
            <person name="Barry K."/>
            <person name="Bills G."/>
            <person name="Bluhm B."/>
            <person name="Cannon C."/>
            <person name="Castanera R."/>
            <person name="Culley D."/>
            <person name="Daum C."/>
            <person name="Ezra D."/>
            <person name="Gonzalez J."/>
            <person name="Henrissat B."/>
            <person name="Kuo A."/>
            <person name="Liang C."/>
            <person name="Lipzen A."/>
            <person name="Lutzoni F."/>
            <person name="Magnuson J."/>
            <person name="Mondo S."/>
            <person name="Nolan M."/>
            <person name="Ohm R."/>
            <person name="Pangilinan J."/>
            <person name="Park H.-J."/>
            <person name="Ramirez L."/>
            <person name="Alfaro M."/>
            <person name="Sun H."/>
            <person name="Tritt A."/>
            <person name="Yoshinaga Y."/>
            <person name="Zwiers L.-H."/>
            <person name="Turgeon B."/>
            <person name="Goodwin S."/>
            <person name="Spatafora J."/>
            <person name="Crous P."/>
            <person name="Grigoriev I."/>
        </authorList>
    </citation>
    <scope>NUCLEOTIDE SEQUENCE</scope>
    <source>
        <strain evidence="7">CBS 279.74</strain>
    </source>
</reference>
<evidence type="ECO:0000256" key="2">
    <source>
        <dbReference type="ARBA" id="ARBA00022771"/>
    </source>
</evidence>
<sequence>MAEGHKSPGSKASPFYLARSKICVDATGKCIGDGMFAGCNFGAGENIAAMHRPLVASLDTERLPDTCANCYTWTEGSSIGSRLYVKEGTKVSQCAGCKRFRYCSKACQKEAWNRGHKHECKNLRHVSDKELPKAVLATMELLIRRKHGLIPDPVWDMLQRLDTHQHDFLKNGKYGGIELMALGTSQFSFTQDTFDKDFVAAMYARVLTNSLTLITPTFDPLGIVLDPTLGHINHSCDPNAYIVMEGPEVAIRTLKPIRKDEEIYICYIEPTNPYARRQSELSSRWFFTCKCTKCQKGAGLPEDKWAIKPKDMEKRWKEVADNMIESGADSARDPASFVGESSDEKRVAAIQGRAFQEYDETQRIADPEQAIKKIEDGMRLCYQSGLWTMYRQPYAAFRDDLIVNMLTVGNFQIALAHCAKRYKYILPKLYPQTGHPIRVVQTWQTAMLALYLANEEKPVAPGVDIPVIAYMLVMEVNHAARLSHGENSAFARSVKAKLEEMRAQFISLLGEKADELLANGIPPQRKLFLEMGNWMQY</sequence>
<dbReference type="InterPro" id="IPR050869">
    <property type="entry name" value="H3K4_H4K5_MeTrfase"/>
</dbReference>
<name>A0A6G1K5X1_9PLEO</name>
<dbReference type="EMBL" id="MU005773">
    <property type="protein sequence ID" value="KAF2707925.1"/>
    <property type="molecule type" value="Genomic_DNA"/>
</dbReference>
<dbReference type="Gene3D" id="6.10.140.2220">
    <property type="match status" value="1"/>
</dbReference>
<dbReference type="Pfam" id="PF00856">
    <property type="entry name" value="SET"/>
    <property type="match status" value="1"/>
</dbReference>
<evidence type="ECO:0000259" key="5">
    <source>
        <dbReference type="PROSITE" id="PS50280"/>
    </source>
</evidence>
<evidence type="ECO:0000313" key="7">
    <source>
        <dbReference type="EMBL" id="KAF2707925.1"/>
    </source>
</evidence>
<dbReference type="PANTHER" id="PTHR12197:SF251">
    <property type="entry name" value="EG:BACR7C10.4 PROTEIN"/>
    <property type="match status" value="1"/>
</dbReference>
<feature type="domain" description="MYND-type" evidence="6">
    <location>
        <begin position="67"/>
        <end position="120"/>
    </location>
</feature>
<evidence type="ECO:0000313" key="8">
    <source>
        <dbReference type="Proteomes" id="UP000799428"/>
    </source>
</evidence>
<dbReference type="InterPro" id="IPR002893">
    <property type="entry name" value="Znf_MYND"/>
</dbReference>
<dbReference type="SUPFAM" id="SSF82199">
    <property type="entry name" value="SET domain"/>
    <property type="match status" value="1"/>
</dbReference>
<dbReference type="OrthoDB" id="5945798at2759"/>
<evidence type="ECO:0000256" key="3">
    <source>
        <dbReference type="ARBA" id="ARBA00022833"/>
    </source>
</evidence>